<dbReference type="InterPro" id="IPR036866">
    <property type="entry name" value="RibonucZ/Hydroxyglut_hydro"/>
</dbReference>
<dbReference type="EC" id="3.1.26.11" evidence="4"/>
<evidence type="ECO:0000256" key="4">
    <source>
        <dbReference type="ARBA" id="ARBA00012477"/>
    </source>
</evidence>
<accession>A0A6I9VMU7</accession>
<keyword evidence="6" id="KW-0540">Nuclease</keyword>
<dbReference type="OrthoDB" id="527344at2759"/>
<evidence type="ECO:0000256" key="6">
    <source>
        <dbReference type="ARBA" id="ARBA00022722"/>
    </source>
</evidence>
<protein>
    <recommendedName>
        <fullName evidence="4">ribonuclease Z</fullName>
        <ecNumber evidence="4">3.1.26.11</ecNumber>
    </recommendedName>
</protein>
<keyword evidence="5" id="KW-0819">tRNA processing</keyword>
<evidence type="ECO:0000256" key="7">
    <source>
        <dbReference type="ARBA" id="ARBA00022723"/>
    </source>
</evidence>
<dbReference type="FunCoup" id="A0A6I9VMU7">
    <property type="interactions" value="1946"/>
</dbReference>
<dbReference type="GO" id="GO:1990180">
    <property type="term" value="P:mitochondrial tRNA 3'-end processing"/>
    <property type="evidence" value="ECO:0007669"/>
    <property type="project" value="TreeGrafter"/>
</dbReference>
<dbReference type="GO" id="GO:0046872">
    <property type="term" value="F:metal ion binding"/>
    <property type="evidence" value="ECO:0007669"/>
    <property type="project" value="UniProtKB-KW"/>
</dbReference>
<dbReference type="InterPro" id="IPR027794">
    <property type="entry name" value="tRNase_Z_dom"/>
</dbReference>
<evidence type="ECO:0000313" key="13">
    <source>
        <dbReference type="RefSeq" id="XP_011211925.2"/>
    </source>
</evidence>
<dbReference type="GeneID" id="105232049"/>
<comment type="cofactor">
    <cofactor evidence="2">
        <name>Zn(2+)</name>
        <dbReference type="ChEBI" id="CHEBI:29105"/>
    </cofactor>
</comment>
<feature type="domain" description="tRNase Z endonuclease" evidence="11">
    <location>
        <begin position="123"/>
        <end position="173"/>
    </location>
</feature>
<dbReference type="CDD" id="cd07718">
    <property type="entry name" value="RNaseZ_ELAC1_ELAC2-C-term-like_MBL-fold"/>
    <property type="match status" value="1"/>
</dbReference>
<evidence type="ECO:0000256" key="9">
    <source>
        <dbReference type="ARBA" id="ARBA00022801"/>
    </source>
</evidence>
<evidence type="ECO:0000256" key="5">
    <source>
        <dbReference type="ARBA" id="ARBA00022694"/>
    </source>
</evidence>
<dbReference type="Pfam" id="PF23023">
    <property type="entry name" value="Anti-Pycsar_Apyc1"/>
    <property type="match status" value="1"/>
</dbReference>
<evidence type="ECO:0000256" key="8">
    <source>
        <dbReference type="ARBA" id="ARBA00022759"/>
    </source>
</evidence>
<comment type="similarity">
    <text evidence="3">Belongs to the RNase Z family.</text>
</comment>
<dbReference type="InParanoid" id="A0A6I9VMU7"/>
<evidence type="ECO:0000259" key="11">
    <source>
        <dbReference type="Pfam" id="PF13691"/>
    </source>
</evidence>
<evidence type="ECO:0000256" key="10">
    <source>
        <dbReference type="ARBA" id="ARBA00022833"/>
    </source>
</evidence>
<evidence type="ECO:0000256" key="1">
    <source>
        <dbReference type="ARBA" id="ARBA00000402"/>
    </source>
</evidence>
<dbReference type="Gene3D" id="3.60.15.10">
    <property type="entry name" value="Ribonuclease Z/Hydroxyacylglutathione hydrolase-like"/>
    <property type="match status" value="2"/>
</dbReference>
<keyword evidence="10" id="KW-0862">Zinc</keyword>
<keyword evidence="9" id="KW-0378">Hydrolase</keyword>
<sequence>MLFNSTLRRSFARVKTLQFTQVNTFLHMESPIAPSTTVTQLGETQADMVQQKNTDDYKIENKCASKDALNSVLSKVTVSTRQPKPAPPQLRREKQLQAAKKKTTPYIPGIVNLQVLGAGANGSPSAIYLFTDQARYLFNCGEGTQRLAHEHKTKLARLEHIFVTRNTWPVVGGFPGLALTVQDAGVKEMALHGPPHLDSILHSMKRFVVLKTLKVNTCDCTQSTDFEDAVMSVKYVPLYKQPLVTTSNATQMIDANNQMVVAYICKLKPRPGALNLVKCVERGVPPGPLLGQLKNGFDVTLPDGTVVHSKDVSEPSETALSFVFLDIPTAEYLPALQAQADVFRNLQQDMENEVALVVHFTPAEILENNCYRDFMENFTPRTQHLYLNSPHNNFSGYVAAHRIQYQLNQLNTRTFPLLTEAKDACSSLHISNKLKRTKLGETEKVTEGTQKAVGDANETQLTNINSLTNFHLRPRKGLDRSAEAQLNPSEYISETQALADFPTLLSKLKDIQQTLPAPNCTAKYPKITFLGTGSCIPNKTRNVSAIMIQPAENSFMLLDCGEGTLGQIVRFYGKTRAESVVRNLKAIYISHLHADHHIGLIGLLNERQRLLQEADVPQAEQKVLLFAPIQIQPWLNFYNERIENIAQTYTLIGNAELLEQPMLLHETRADLAIEAIGTCLVRHCPHSFGVCLRLPAPTDGSEPITITYSGDSMPCRDLVELGRNSTVLIHEATMEDDLIEEAKVKMHSTISQAIAQGREMQAQHIILTHFSQRYAKLPRMQQLVGGDEAQPQLNNVSIAFDNMQVTLGDLEQFHYMYPALHALFAEHAEELEQKALKREMKLERKRKLLNAD</sequence>
<gene>
    <name evidence="13" type="primary">LOC105232049</name>
</gene>
<proteinExistence type="inferred from homology"/>
<evidence type="ECO:0000256" key="2">
    <source>
        <dbReference type="ARBA" id="ARBA00001947"/>
    </source>
</evidence>
<dbReference type="SUPFAM" id="SSF56281">
    <property type="entry name" value="Metallo-hydrolase/oxidoreductase"/>
    <property type="match status" value="2"/>
</dbReference>
<comment type="catalytic activity">
    <reaction evidence="1">
        <text>Endonucleolytic cleavage of RNA, removing extra 3' nucleotides from tRNA precursor, generating 3' termini of tRNAs. A 3'-hydroxy group is left at the tRNA terminus and a 5'-phosphoryl group is left at the trailer molecule.</text>
        <dbReference type="EC" id="3.1.26.11"/>
    </reaction>
</comment>
<evidence type="ECO:0000256" key="3">
    <source>
        <dbReference type="ARBA" id="ARBA00007823"/>
    </source>
</evidence>
<dbReference type="RefSeq" id="XP_011211925.2">
    <property type="nucleotide sequence ID" value="XM_011213623.4"/>
</dbReference>
<dbReference type="Proteomes" id="UP001652620">
    <property type="component" value="Chromosome 4"/>
</dbReference>
<dbReference type="GO" id="GO:0005634">
    <property type="term" value="C:nucleus"/>
    <property type="evidence" value="ECO:0007669"/>
    <property type="project" value="UniProtKB-SubCell"/>
</dbReference>
<dbReference type="AlphaFoldDB" id="A0A6I9VMU7"/>
<organism evidence="12 13">
    <name type="scientific">Bactrocera dorsalis</name>
    <name type="common">Oriental fruit fly</name>
    <name type="synonym">Dacus dorsalis</name>
    <dbReference type="NCBI Taxonomy" id="27457"/>
    <lineage>
        <taxon>Eukaryota</taxon>
        <taxon>Metazoa</taxon>
        <taxon>Ecdysozoa</taxon>
        <taxon>Arthropoda</taxon>
        <taxon>Hexapoda</taxon>
        <taxon>Insecta</taxon>
        <taxon>Pterygota</taxon>
        <taxon>Neoptera</taxon>
        <taxon>Endopterygota</taxon>
        <taxon>Diptera</taxon>
        <taxon>Brachycera</taxon>
        <taxon>Muscomorpha</taxon>
        <taxon>Tephritoidea</taxon>
        <taxon>Tephritidae</taxon>
        <taxon>Bactrocera</taxon>
        <taxon>Bactrocera</taxon>
    </lineage>
</organism>
<keyword evidence="8" id="KW-0255">Endonuclease</keyword>
<name>A0A6I9VMU7_BACDO</name>
<dbReference type="GO" id="GO:0042781">
    <property type="term" value="F:3'-tRNA processing endoribonuclease activity"/>
    <property type="evidence" value="ECO:0007669"/>
    <property type="project" value="UniProtKB-EC"/>
</dbReference>
<dbReference type="PANTHER" id="PTHR12553">
    <property type="entry name" value="ZINC PHOSPHODIESTERASE ELAC PROTEIN 2"/>
    <property type="match status" value="1"/>
</dbReference>
<dbReference type="Pfam" id="PF13691">
    <property type="entry name" value="Lactamase_B_4"/>
    <property type="match status" value="1"/>
</dbReference>
<keyword evidence="7" id="KW-0479">Metal-binding</keyword>
<dbReference type="PANTHER" id="PTHR12553:SF49">
    <property type="entry name" value="ZINC PHOSPHODIESTERASE ELAC PROTEIN 2"/>
    <property type="match status" value="1"/>
</dbReference>
<evidence type="ECO:0000313" key="12">
    <source>
        <dbReference type="Proteomes" id="UP001652620"/>
    </source>
</evidence>
<reference evidence="13" key="1">
    <citation type="submission" date="2025-08" db="UniProtKB">
        <authorList>
            <consortium name="RefSeq"/>
        </authorList>
    </citation>
    <scope>IDENTIFICATION</scope>
    <source>
        <tissue evidence="13">Adult</tissue>
    </source>
</reference>
<dbReference type="GO" id="GO:0042645">
    <property type="term" value="C:mitochondrial nucleoid"/>
    <property type="evidence" value="ECO:0007669"/>
    <property type="project" value="UniProtKB-ARBA"/>
</dbReference>
<keyword evidence="12" id="KW-1185">Reference proteome</keyword>
<dbReference type="InterPro" id="IPR047151">
    <property type="entry name" value="RNZ2-like"/>
</dbReference>